<evidence type="ECO:0000256" key="2">
    <source>
        <dbReference type="SAM" id="Phobius"/>
    </source>
</evidence>
<feature type="transmembrane region" description="Helical" evidence="2">
    <location>
        <begin position="34"/>
        <end position="51"/>
    </location>
</feature>
<feature type="compositionally biased region" description="Basic residues" evidence="1">
    <location>
        <begin position="117"/>
        <end position="127"/>
    </location>
</feature>
<evidence type="ECO:0000313" key="3">
    <source>
        <dbReference type="EMBL" id="GEO09424.1"/>
    </source>
</evidence>
<keyword evidence="2" id="KW-0812">Transmembrane</keyword>
<name>A0A512BBW9_9BACT</name>
<dbReference type="RefSeq" id="WP_147203547.1">
    <property type="nucleotide sequence ID" value="NZ_BJYT01000006.1"/>
</dbReference>
<dbReference type="AlphaFoldDB" id="A0A512BBW9"/>
<keyword evidence="4" id="KW-1185">Reference proteome</keyword>
<protein>
    <submittedName>
        <fullName evidence="3">Uncharacterized protein</fullName>
    </submittedName>
</protein>
<keyword evidence="2" id="KW-1133">Transmembrane helix</keyword>
<accession>A0A512BBW9</accession>
<reference evidence="3 4" key="1">
    <citation type="submission" date="2019-07" db="EMBL/GenBank/DDBJ databases">
        <title>Whole genome shotgun sequence of Segetibacter aerophilus NBRC 106135.</title>
        <authorList>
            <person name="Hosoyama A."/>
            <person name="Uohara A."/>
            <person name="Ohji S."/>
            <person name="Ichikawa N."/>
        </authorList>
    </citation>
    <scope>NUCLEOTIDE SEQUENCE [LARGE SCALE GENOMIC DNA]</scope>
    <source>
        <strain evidence="3 4">NBRC 106135</strain>
    </source>
</reference>
<sequence>MKREKLQQLVHLVAGSITIGYGFEAFEKANFESASYYLALAILFLIVSGAHKWIGEKFIRGDVAINFLEAVTIIYAAYNYKNRAHEVFYYLMTMVGVGYLGLAIVNLFISTETKRGSSKRKKKRRRSSQLFSEQKLAESH</sequence>
<gene>
    <name evidence="3" type="ORF">SAE01_19200</name>
</gene>
<dbReference type="EMBL" id="BJYT01000006">
    <property type="protein sequence ID" value="GEO09424.1"/>
    <property type="molecule type" value="Genomic_DNA"/>
</dbReference>
<feature type="transmembrane region" description="Helical" evidence="2">
    <location>
        <begin position="87"/>
        <end position="109"/>
    </location>
</feature>
<evidence type="ECO:0000256" key="1">
    <source>
        <dbReference type="SAM" id="MobiDB-lite"/>
    </source>
</evidence>
<proteinExistence type="predicted"/>
<comment type="caution">
    <text evidence="3">The sequence shown here is derived from an EMBL/GenBank/DDBJ whole genome shotgun (WGS) entry which is preliminary data.</text>
</comment>
<organism evidence="3 4">
    <name type="scientific">Segetibacter aerophilus</name>
    <dbReference type="NCBI Taxonomy" id="670293"/>
    <lineage>
        <taxon>Bacteria</taxon>
        <taxon>Pseudomonadati</taxon>
        <taxon>Bacteroidota</taxon>
        <taxon>Chitinophagia</taxon>
        <taxon>Chitinophagales</taxon>
        <taxon>Chitinophagaceae</taxon>
        <taxon>Segetibacter</taxon>
    </lineage>
</organism>
<dbReference type="Proteomes" id="UP000321513">
    <property type="component" value="Unassembled WGS sequence"/>
</dbReference>
<feature type="region of interest" description="Disordered" evidence="1">
    <location>
        <begin position="117"/>
        <end position="140"/>
    </location>
</feature>
<keyword evidence="2" id="KW-0472">Membrane</keyword>
<evidence type="ECO:0000313" key="4">
    <source>
        <dbReference type="Proteomes" id="UP000321513"/>
    </source>
</evidence>